<keyword evidence="3" id="KW-1185">Reference proteome</keyword>
<dbReference type="Gene3D" id="1.10.530.10">
    <property type="match status" value="1"/>
</dbReference>
<protein>
    <submittedName>
        <fullName evidence="2">Transglycosylase SLT domain-containing protein</fullName>
    </submittedName>
</protein>
<dbReference type="InterPro" id="IPR008258">
    <property type="entry name" value="Transglycosylase_SLT_dom_1"/>
</dbReference>
<dbReference type="AlphaFoldDB" id="A0A972SPQ3"/>
<evidence type="ECO:0000313" key="3">
    <source>
        <dbReference type="Proteomes" id="UP000655523"/>
    </source>
</evidence>
<evidence type="ECO:0000313" key="2">
    <source>
        <dbReference type="EMBL" id="NPT62472.1"/>
    </source>
</evidence>
<reference evidence="2 3" key="1">
    <citation type="submission" date="2019-11" db="EMBL/GenBank/DDBJ databases">
        <title>Metabolism of dissolved organic matter in forest soils.</title>
        <authorList>
            <person name="Cyle K.T."/>
            <person name="Wilhelm R.C."/>
            <person name="Martinez C.E."/>
        </authorList>
    </citation>
    <scope>NUCLEOTIDE SEQUENCE [LARGE SCALE GENOMIC DNA]</scope>
    <source>
        <strain evidence="2 3">5N</strain>
    </source>
</reference>
<dbReference type="SUPFAM" id="SSF53955">
    <property type="entry name" value="Lysozyme-like"/>
    <property type="match status" value="1"/>
</dbReference>
<proteinExistence type="predicted"/>
<name>A0A972SPQ3_9BURK</name>
<dbReference type="EMBL" id="WOEZ01000327">
    <property type="protein sequence ID" value="NPT62472.1"/>
    <property type="molecule type" value="Genomic_DNA"/>
</dbReference>
<sequence length="59" mass="6233">MSVRGGCFDNAVAYQSINPNVLRAIAWYGSKGNPTAVHRNANGSNDIGELQINAVQNSA</sequence>
<feature type="domain" description="Transglycosylase SLT" evidence="1">
    <location>
        <begin position="7"/>
        <end position="55"/>
    </location>
</feature>
<organism evidence="2 3">
    <name type="scientific">Paraburkholderia elongata</name>
    <dbReference type="NCBI Taxonomy" id="2675747"/>
    <lineage>
        <taxon>Bacteria</taxon>
        <taxon>Pseudomonadati</taxon>
        <taxon>Pseudomonadota</taxon>
        <taxon>Betaproteobacteria</taxon>
        <taxon>Burkholderiales</taxon>
        <taxon>Burkholderiaceae</taxon>
        <taxon>Paraburkholderia</taxon>
    </lineage>
</organism>
<dbReference type="InterPro" id="IPR023346">
    <property type="entry name" value="Lysozyme-like_dom_sf"/>
</dbReference>
<dbReference type="Pfam" id="PF01464">
    <property type="entry name" value="SLT"/>
    <property type="match status" value="1"/>
</dbReference>
<evidence type="ECO:0000259" key="1">
    <source>
        <dbReference type="Pfam" id="PF01464"/>
    </source>
</evidence>
<accession>A0A972SPQ3</accession>
<comment type="caution">
    <text evidence="2">The sequence shown here is derived from an EMBL/GenBank/DDBJ whole genome shotgun (WGS) entry which is preliminary data.</text>
</comment>
<gene>
    <name evidence="2" type="ORF">GNZ13_50250</name>
</gene>
<dbReference type="Proteomes" id="UP000655523">
    <property type="component" value="Unassembled WGS sequence"/>
</dbReference>